<dbReference type="PANTHER" id="PTHR13799">
    <property type="entry name" value="NGG1 INTERACTING FACTOR 3"/>
    <property type="match status" value="1"/>
</dbReference>
<evidence type="ECO:0000313" key="5">
    <source>
        <dbReference type="EMBL" id="MDG5753264.1"/>
    </source>
</evidence>
<reference evidence="5 6" key="1">
    <citation type="submission" date="2023-04" db="EMBL/GenBank/DDBJ databases">
        <title>Ectobacillus antri isolated from activated sludge.</title>
        <authorList>
            <person name="Yan P."/>
            <person name="Liu X."/>
        </authorList>
    </citation>
    <scope>NUCLEOTIDE SEQUENCE [LARGE SCALE GENOMIC DNA]</scope>
    <source>
        <strain evidence="5 6">C18H</strain>
    </source>
</reference>
<accession>A0ABT6H252</accession>
<dbReference type="Gene3D" id="3.40.1390.30">
    <property type="entry name" value="NIF3 (NGG1p interacting factor 3)-like"/>
    <property type="match status" value="1"/>
</dbReference>
<dbReference type="Gene3D" id="3.30.70.120">
    <property type="match status" value="1"/>
</dbReference>
<evidence type="ECO:0000256" key="3">
    <source>
        <dbReference type="ARBA" id="ARBA00022723"/>
    </source>
</evidence>
<dbReference type="InterPro" id="IPR002678">
    <property type="entry name" value="DUF34/NIF3"/>
</dbReference>
<evidence type="ECO:0000256" key="4">
    <source>
        <dbReference type="PIRNR" id="PIRNR037489"/>
    </source>
</evidence>
<dbReference type="Proteomes" id="UP001218246">
    <property type="component" value="Unassembled WGS sequence"/>
</dbReference>
<keyword evidence="3 4" id="KW-0479">Metal-binding</keyword>
<dbReference type="SUPFAM" id="SSF102705">
    <property type="entry name" value="NIF3 (NGG1p interacting factor 3)-like"/>
    <property type="match status" value="1"/>
</dbReference>
<sequence>MGKIPNGYEIIELFEELYPKYLAVEGDKIGLQIGTLNKPIHRVLIALDVTEEVVQEALSKKCELIIAHHPLIFRPLTHITTNDVYGKIIETCIKYDIAVYAAHTNVDVGEGGVNDLLAEALGLVETKVLVPTYEEVLKKLVVFVPSSHAESVREALGKAGAGHIGGYSHCTFSSNGMGTFMPGEETNPYIGKQGMLEKVEEVRIETIFPAHMQRKIVRAMLESHPYEEVAYDIYRIENQGKTLGLGKIGKLPKEMTLEQFSQHVKKCLDVKGVRTVGNLQDTVKKVAVLGGDGNKYISHAKRSGADVYVTGDMYYHVAHDAMLMGLNIVDPGHNVEKVMKTGVQEQLKQRVVEKRYDVEIYASLVHTDPFTFI</sequence>
<protein>
    <recommendedName>
        <fullName evidence="2 4">GTP cyclohydrolase 1 type 2 homolog</fullName>
    </recommendedName>
</protein>
<gene>
    <name evidence="5" type="ORF">P6P90_04530</name>
</gene>
<comment type="similarity">
    <text evidence="1 4">Belongs to the GTP cyclohydrolase I type 2/NIF3 family.</text>
</comment>
<comment type="caution">
    <text evidence="5">The sequence shown here is derived from an EMBL/GenBank/DDBJ whole genome shotgun (WGS) entry which is preliminary data.</text>
</comment>
<dbReference type="Pfam" id="PF01784">
    <property type="entry name" value="DUF34_NIF3"/>
    <property type="match status" value="1"/>
</dbReference>
<dbReference type="InterPro" id="IPR015867">
    <property type="entry name" value="N-reg_PII/ATP_PRibTrfase_C"/>
</dbReference>
<dbReference type="PANTHER" id="PTHR13799:SF14">
    <property type="entry name" value="GTP CYCLOHYDROLASE 1 TYPE 2 HOMOLOG"/>
    <property type="match status" value="1"/>
</dbReference>
<dbReference type="RefSeq" id="WP_124563547.1">
    <property type="nucleotide sequence ID" value="NZ_JARRRY010000001.1"/>
</dbReference>
<dbReference type="InterPro" id="IPR036069">
    <property type="entry name" value="DUF34/NIF3_sf"/>
</dbReference>
<dbReference type="InterPro" id="IPR017221">
    <property type="entry name" value="DUF34/NIF3_bac"/>
</dbReference>
<dbReference type="PIRSF" id="PIRSF037489">
    <property type="entry name" value="UCP037489_NIF3_YqfO"/>
    <property type="match status" value="1"/>
</dbReference>
<organism evidence="5 6">
    <name type="scientific">Ectobacillus antri</name>
    <dbReference type="NCBI Taxonomy" id="2486280"/>
    <lineage>
        <taxon>Bacteria</taxon>
        <taxon>Bacillati</taxon>
        <taxon>Bacillota</taxon>
        <taxon>Bacilli</taxon>
        <taxon>Bacillales</taxon>
        <taxon>Bacillaceae</taxon>
        <taxon>Ectobacillus</taxon>
    </lineage>
</organism>
<keyword evidence="6" id="KW-1185">Reference proteome</keyword>
<evidence type="ECO:0000313" key="6">
    <source>
        <dbReference type="Proteomes" id="UP001218246"/>
    </source>
</evidence>
<name>A0ABT6H252_9BACI</name>
<dbReference type="EMBL" id="JARULN010000002">
    <property type="protein sequence ID" value="MDG5753264.1"/>
    <property type="molecule type" value="Genomic_DNA"/>
</dbReference>
<evidence type="ECO:0000256" key="1">
    <source>
        <dbReference type="ARBA" id="ARBA00006964"/>
    </source>
</evidence>
<dbReference type="NCBIfam" id="TIGR00486">
    <property type="entry name" value="YbgI_SA1388"/>
    <property type="match status" value="1"/>
</dbReference>
<evidence type="ECO:0000256" key="2">
    <source>
        <dbReference type="ARBA" id="ARBA00022112"/>
    </source>
</evidence>
<proteinExistence type="inferred from homology"/>